<feature type="transmembrane region" description="Helical" evidence="1">
    <location>
        <begin position="116"/>
        <end position="132"/>
    </location>
</feature>
<organism evidence="3 4">
    <name type="scientific">Halodesulfovibrio marinisediminis DSM 17456</name>
    <dbReference type="NCBI Taxonomy" id="1121457"/>
    <lineage>
        <taxon>Bacteria</taxon>
        <taxon>Pseudomonadati</taxon>
        <taxon>Thermodesulfobacteriota</taxon>
        <taxon>Desulfovibrionia</taxon>
        <taxon>Desulfovibrionales</taxon>
        <taxon>Desulfovibrionaceae</taxon>
        <taxon>Halodesulfovibrio</taxon>
    </lineage>
</organism>
<protein>
    <submittedName>
        <fullName evidence="3">Rhodanese-related sulfurtransferase</fullName>
    </submittedName>
</protein>
<dbReference type="PROSITE" id="PS50206">
    <property type="entry name" value="RHODANESE_3"/>
    <property type="match status" value="1"/>
</dbReference>
<dbReference type="RefSeq" id="WP_084539463.1">
    <property type="nucleotide sequence ID" value="NZ_FSRG01000006.1"/>
</dbReference>
<dbReference type="Gene3D" id="3.40.250.10">
    <property type="entry name" value="Rhodanese-like domain"/>
    <property type="match status" value="1"/>
</dbReference>
<name>A0A1N6I2Y6_9BACT</name>
<accession>A0A1N6I2Y6</accession>
<keyword evidence="3" id="KW-0808">Transferase</keyword>
<dbReference type="Pfam" id="PF00581">
    <property type="entry name" value="Rhodanese"/>
    <property type="match status" value="1"/>
</dbReference>
<dbReference type="GO" id="GO:0004792">
    <property type="term" value="F:thiosulfate-cyanide sulfurtransferase activity"/>
    <property type="evidence" value="ECO:0007669"/>
    <property type="project" value="TreeGrafter"/>
</dbReference>
<dbReference type="InterPro" id="IPR001763">
    <property type="entry name" value="Rhodanese-like_dom"/>
</dbReference>
<reference evidence="4" key="1">
    <citation type="submission" date="2016-11" db="EMBL/GenBank/DDBJ databases">
        <authorList>
            <person name="Varghese N."/>
            <person name="Submissions S."/>
        </authorList>
    </citation>
    <scope>NUCLEOTIDE SEQUENCE [LARGE SCALE GENOMIC DNA]</scope>
    <source>
        <strain evidence="4">DSM 17456</strain>
    </source>
</reference>
<dbReference type="InterPro" id="IPR021309">
    <property type="entry name" value="YgaP-like_TM"/>
</dbReference>
<dbReference type="EMBL" id="FSRG01000006">
    <property type="protein sequence ID" value="SIO26396.1"/>
    <property type="molecule type" value="Genomic_DNA"/>
</dbReference>
<evidence type="ECO:0000259" key="2">
    <source>
        <dbReference type="PROSITE" id="PS50206"/>
    </source>
</evidence>
<evidence type="ECO:0000256" key="1">
    <source>
        <dbReference type="SAM" id="Phobius"/>
    </source>
</evidence>
<dbReference type="Proteomes" id="UP000184694">
    <property type="component" value="Unassembled WGS sequence"/>
</dbReference>
<dbReference type="SUPFAM" id="SSF52821">
    <property type="entry name" value="Rhodanese/Cell cycle control phosphatase"/>
    <property type="match status" value="1"/>
</dbReference>
<evidence type="ECO:0000313" key="4">
    <source>
        <dbReference type="Proteomes" id="UP000184694"/>
    </source>
</evidence>
<dbReference type="CDD" id="cd00158">
    <property type="entry name" value="RHOD"/>
    <property type="match status" value="1"/>
</dbReference>
<keyword evidence="1" id="KW-0812">Transmembrane</keyword>
<gene>
    <name evidence="3" type="ORF">SAMN02745161_2374</name>
</gene>
<dbReference type="Pfam" id="PF11127">
    <property type="entry name" value="YgaP-like_TM"/>
    <property type="match status" value="1"/>
</dbReference>
<dbReference type="SMART" id="SM00450">
    <property type="entry name" value="RHOD"/>
    <property type="match status" value="1"/>
</dbReference>
<keyword evidence="4" id="KW-1185">Reference proteome</keyword>
<dbReference type="InterPro" id="IPR036873">
    <property type="entry name" value="Rhodanese-like_dom_sf"/>
</dbReference>
<dbReference type="Gene3D" id="6.10.140.1340">
    <property type="match status" value="1"/>
</dbReference>
<dbReference type="AlphaFoldDB" id="A0A1N6I2Y6"/>
<proteinExistence type="predicted"/>
<evidence type="ECO:0000313" key="3">
    <source>
        <dbReference type="EMBL" id="SIO26396.1"/>
    </source>
</evidence>
<dbReference type="OrthoDB" id="9807812at2"/>
<dbReference type="PANTHER" id="PTHR44086">
    <property type="entry name" value="THIOSULFATE SULFURTRANSFERASE RDL2, MITOCHONDRIAL-RELATED"/>
    <property type="match status" value="1"/>
</dbReference>
<dbReference type="STRING" id="1121457.SAMN02745161_2374"/>
<keyword evidence="1" id="KW-0472">Membrane</keyword>
<keyword evidence="1" id="KW-1133">Transmembrane helix</keyword>
<feature type="domain" description="Rhodanese" evidence="2">
    <location>
        <begin position="17"/>
        <end position="105"/>
    </location>
</feature>
<dbReference type="PANTHER" id="PTHR44086:SF10">
    <property type="entry name" value="THIOSULFATE SULFURTRANSFERASE_RHODANESE-LIKE DOMAIN-CONTAINING PROTEIN 3"/>
    <property type="match status" value="1"/>
</dbReference>
<sequence length="187" mass="20153">MPRFEQMDAASVLKLIQEDKAVLLDIRTPTEILEREIPDSVLLPFDLISPERIKSLVGEDKKAVFVCRSGSRAMQAAEAVSGLVDVAVLDGGIVAWSEKGLPVNEGPKRIPLDRQVLIAVGSLLLFTLFLMYTVSTKFIVLVGFFGAAMIFAGVTGSCGMARILLLMPWNKSPLCTSASCGATPKNL</sequence>
<feature type="transmembrane region" description="Helical" evidence="1">
    <location>
        <begin position="138"/>
        <end position="165"/>
    </location>
</feature>